<protein>
    <recommendedName>
        <fullName evidence="6">Ferredoxin--NADP reductase</fullName>
        <shortName evidence="6">FNR</shortName>
        <shortName evidence="6">Fd-NADP(+) reductase</shortName>
        <ecNumber evidence="6">1.18.1.2</ecNumber>
    </recommendedName>
</protein>
<keyword evidence="5 6" id="KW-0560">Oxidoreductase</keyword>
<organism evidence="8 9">
    <name type="scientific">Limosilactobacillus alvi</name>
    <dbReference type="NCBI Taxonomy" id="990412"/>
    <lineage>
        <taxon>Bacteria</taxon>
        <taxon>Bacillati</taxon>
        <taxon>Bacillota</taxon>
        <taxon>Bacilli</taxon>
        <taxon>Lactobacillales</taxon>
        <taxon>Lactobacillaceae</taxon>
        <taxon>Limosilactobacillus</taxon>
    </lineage>
</organism>
<keyword evidence="2 6" id="KW-0285">Flavoprotein</keyword>
<comment type="cofactor">
    <cofactor evidence="6">
        <name>FAD</name>
        <dbReference type="ChEBI" id="CHEBI:57692"/>
    </cofactor>
    <text evidence="6">Binds 1 FAD per subunit.</text>
</comment>
<proteinExistence type="inferred from homology"/>
<dbReference type="SUPFAM" id="SSF51905">
    <property type="entry name" value="FAD/NAD(P)-binding domain"/>
    <property type="match status" value="1"/>
</dbReference>
<dbReference type="InterPro" id="IPR036188">
    <property type="entry name" value="FAD/NAD-bd_sf"/>
</dbReference>
<evidence type="ECO:0000256" key="1">
    <source>
        <dbReference type="ARBA" id="ARBA00011738"/>
    </source>
</evidence>
<accession>A0ABS2EQV4</accession>
<evidence type="ECO:0000256" key="2">
    <source>
        <dbReference type="ARBA" id="ARBA00022630"/>
    </source>
</evidence>
<feature type="binding site" evidence="6">
    <location>
        <position position="326"/>
    </location>
    <ligand>
        <name>FAD</name>
        <dbReference type="ChEBI" id="CHEBI:57692"/>
    </ligand>
</feature>
<sequence length="330" mass="35172">MEEKIYDVVIVGGGPAGMFAAFYCGLHELKAQLIEALPTLGGQPAALYPEKKIWDVAGKAGVTGRQLAEGLQSQMAVAPIDTVLGQTVTNVQKEADGTFIVTTATGTSRAKAILIALGKGAFTPRPLALEGVDNLSKEQLDYFVTKKDEYADKEVVVLGGGDSAIDMALMLEPIAKQVSLVHRRDQFRALPKTVSDLKASKVQLLTPYLPKAINGQANGKVEITLKKMKSEAELTITTDKVLVNYGFTSNNAALQDWDLDLASDHNLITVDSTMQTSVEGVYAIGDGVTYPGKVALIANGFGEAPVAVTSLAKALYPKKRMAMHSSSMKL</sequence>
<comment type="caution">
    <text evidence="6">Lacks conserved residue(s) required for the propagation of feature annotation.</text>
</comment>
<comment type="catalytic activity">
    <reaction evidence="6">
        <text>2 reduced [2Fe-2S]-[ferredoxin] + NADP(+) + H(+) = 2 oxidized [2Fe-2S]-[ferredoxin] + NADPH</text>
        <dbReference type="Rhea" id="RHEA:20125"/>
        <dbReference type="Rhea" id="RHEA-COMP:10000"/>
        <dbReference type="Rhea" id="RHEA-COMP:10001"/>
        <dbReference type="ChEBI" id="CHEBI:15378"/>
        <dbReference type="ChEBI" id="CHEBI:33737"/>
        <dbReference type="ChEBI" id="CHEBI:33738"/>
        <dbReference type="ChEBI" id="CHEBI:57783"/>
        <dbReference type="ChEBI" id="CHEBI:58349"/>
        <dbReference type="EC" id="1.18.1.2"/>
    </reaction>
</comment>
<evidence type="ECO:0000256" key="4">
    <source>
        <dbReference type="ARBA" id="ARBA00022857"/>
    </source>
</evidence>
<keyword evidence="9" id="KW-1185">Reference proteome</keyword>
<feature type="binding site" evidence="6">
    <location>
        <position position="35"/>
    </location>
    <ligand>
        <name>FAD</name>
        <dbReference type="ChEBI" id="CHEBI:57692"/>
    </ligand>
</feature>
<reference evidence="8 9" key="1">
    <citation type="journal article" date="2021" name="Sci. Rep.">
        <title>The distribution of antibiotic resistance genes in chicken gut microbiota commensals.</title>
        <authorList>
            <person name="Juricova H."/>
            <person name="Matiasovicova J."/>
            <person name="Kubasova T."/>
            <person name="Cejkova D."/>
            <person name="Rychlik I."/>
        </authorList>
    </citation>
    <scope>NUCLEOTIDE SEQUENCE [LARGE SCALE GENOMIC DNA]</scope>
    <source>
        <strain evidence="8 9">An810</strain>
    </source>
</reference>
<evidence type="ECO:0000313" key="8">
    <source>
        <dbReference type="EMBL" id="MBM6754605.1"/>
    </source>
</evidence>
<dbReference type="PRINTS" id="PR00469">
    <property type="entry name" value="PNDRDTASEII"/>
</dbReference>
<dbReference type="Gene3D" id="3.50.50.60">
    <property type="entry name" value="FAD/NAD(P)-binding domain"/>
    <property type="match status" value="2"/>
</dbReference>
<dbReference type="EMBL" id="JACJJQ010000038">
    <property type="protein sequence ID" value="MBM6754605.1"/>
    <property type="molecule type" value="Genomic_DNA"/>
</dbReference>
<keyword evidence="3 6" id="KW-0274">FAD</keyword>
<evidence type="ECO:0000256" key="6">
    <source>
        <dbReference type="HAMAP-Rule" id="MF_01685"/>
    </source>
</evidence>
<evidence type="ECO:0000256" key="3">
    <source>
        <dbReference type="ARBA" id="ARBA00022827"/>
    </source>
</evidence>
<feature type="binding site" evidence="6">
    <location>
        <position position="122"/>
    </location>
    <ligand>
        <name>FAD</name>
        <dbReference type="ChEBI" id="CHEBI:57692"/>
    </ligand>
</feature>
<dbReference type="InterPro" id="IPR022890">
    <property type="entry name" value="Fd--NADP_Rdtase_type_2"/>
</dbReference>
<dbReference type="RefSeq" id="WP_204776885.1">
    <property type="nucleotide sequence ID" value="NZ_JACJJQ010000038.1"/>
</dbReference>
<dbReference type="InterPro" id="IPR023753">
    <property type="entry name" value="FAD/NAD-binding_dom"/>
</dbReference>
<evidence type="ECO:0000256" key="5">
    <source>
        <dbReference type="ARBA" id="ARBA00023002"/>
    </source>
</evidence>
<comment type="similarity">
    <text evidence="6">Belongs to the ferredoxin--NADP reductase type 2 family.</text>
</comment>
<feature type="binding site" evidence="6">
    <location>
        <position position="88"/>
    </location>
    <ligand>
        <name>FAD</name>
        <dbReference type="ChEBI" id="CHEBI:57692"/>
    </ligand>
</feature>
<gene>
    <name evidence="8" type="ORF">H5993_07520</name>
</gene>
<dbReference type="HAMAP" id="MF_01685">
    <property type="entry name" value="FENR2"/>
    <property type="match status" value="1"/>
</dbReference>
<keyword evidence="4 6" id="KW-0521">NADP</keyword>
<dbReference type="Pfam" id="PF07992">
    <property type="entry name" value="Pyr_redox_2"/>
    <property type="match status" value="1"/>
</dbReference>
<comment type="subunit">
    <text evidence="1 6">Homodimer.</text>
</comment>
<feature type="domain" description="FAD/NAD(P)-binding" evidence="7">
    <location>
        <begin position="6"/>
        <end position="304"/>
    </location>
</feature>
<comment type="caution">
    <text evidence="8">The sequence shown here is derived from an EMBL/GenBank/DDBJ whole genome shotgun (WGS) entry which is preliminary data.</text>
</comment>
<evidence type="ECO:0000313" key="9">
    <source>
        <dbReference type="Proteomes" id="UP000776629"/>
    </source>
</evidence>
<dbReference type="PANTHER" id="PTHR48105">
    <property type="entry name" value="THIOREDOXIN REDUCTASE 1-RELATED-RELATED"/>
    <property type="match status" value="1"/>
</dbReference>
<feature type="binding site" evidence="6">
    <location>
        <position position="43"/>
    </location>
    <ligand>
        <name>FAD</name>
        <dbReference type="ChEBI" id="CHEBI:57692"/>
    </ligand>
</feature>
<dbReference type="Proteomes" id="UP000776629">
    <property type="component" value="Unassembled WGS sequence"/>
</dbReference>
<feature type="binding site" evidence="6">
    <location>
        <position position="48"/>
    </location>
    <ligand>
        <name>FAD</name>
        <dbReference type="ChEBI" id="CHEBI:57692"/>
    </ligand>
</feature>
<feature type="binding site" evidence="6">
    <location>
        <position position="286"/>
    </location>
    <ligand>
        <name>FAD</name>
        <dbReference type="ChEBI" id="CHEBI:57692"/>
    </ligand>
</feature>
<name>A0ABS2EQV4_9LACO</name>
<dbReference type="EC" id="1.18.1.2" evidence="6"/>
<evidence type="ECO:0000259" key="7">
    <source>
        <dbReference type="Pfam" id="PF07992"/>
    </source>
</evidence>
<dbReference type="InterPro" id="IPR050097">
    <property type="entry name" value="Ferredoxin-NADP_redctase_2"/>
</dbReference>
<dbReference type="PRINTS" id="PR00368">
    <property type="entry name" value="FADPNR"/>
</dbReference>